<keyword evidence="4 6" id="KW-1133">Transmembrane helix</keyword>
<name>A0A1I3NL79_9FLAO</name>
<dbReference type="RefSeq" id="WP_089820289.1">
    <property type="nucleotide sequence ID" value="NZ_FORQ01000004.1"/>
</dbReference>
<dbReference type="GO" id="GO:0005886">
    <property type="term" value="C:plasma membrane"/>
    <property type="evidence" value="ECO:0007669"/>
    <property type="project" value="UniProtKB-SubCell"/>
</dbReference>
<feature type="transmembrane region" description="Helical" evidence="6">
    <location>
        <begin position="169"/>
        <end position="188"/>
    </location>
</feature>
<feature type="transmembrane region" description="Helical" evidence="6">
    <location>
        <begin position="7"/>
        <end position="28"/>
    </location>
</feature>
<comment type="subcellular location">
    <subcellularLocation>
        <location evidence="1">Cell membrane</location>
        <topology evidence="1">Multi-pass membrane protein</topology>
    </subcellularLocation>
</comment>
<dbReference type="Pfam" id="PF01943">
    <property type="entry name" value="Polysacc_synt"/>
    <property type="match status" value="1"/>
</dbReference>
<dbReference type="InterPro" id="IPR050833">
    <property type="entry name" value="Poly_Biosynth_Transport"/>
</dbReference>
<feature type="transmembrane region" description="Helical" evidence="6">
    <location>
        <begin position="322"/>
        <end position="343"/>
    </location>
</feature>
<feature type="transmembrane region" description="Helical" evidence="6">
    <location>
        <begin position="83"/>
        <end position="105"/>
    </location>
</feature>
<evidence type="ECO:0000256" key="2">
    <source>
        <dbReference type="ARBA" id="ARBA00022475"/>
    </source>
</evidence>
<dbReference type="InterPro" id="IPR002797">
    <property type="entry name" value="Polysacc_synth"/>
</dbReference>
<feature type="transmembrane region" description="Helical" evidence="6">
    <location>
        <begin position="284"/>
        <end position="302"/>
    </location>
</feature>
<protein>
    <submittedName>
        <fullName evidence="7">Membrane protein involved in the export of O-antigen and teichoic acid</fullName>
    </submittedName>
</protein>
<evidence type="ECO:0000256" key="1">
    <source>
        <dbReference type="ARBA" id="ARBA00004651"/>
    </source>
</evidence>
<feature type="transmembrane region" description="Helical" evidence="6">
    <location>
        <begin position="379"/>
        <end position="397"/>
    </location>
</feature>
<evidence type="ECO:0000256" key="3">
    <source>
        <dbReference type="ARBA" id="ARBA00022692"/>
    </source>
</evidence>
<feature type="transmembrane region" description="Helical" evidence="6">
    <location>
        <begin position="434"/>
        <end position="457"/>
    </location>
</feature>
<feature type="transmembrane region" description="Helical" evidence="6">
    <location>
        <begin position="253"/>
        <end position="272"/>
    </location>
</feature>
<evidence type="ECO:0000256" key="6">
    <source>
        <dbReference type="SAM" id="Phobius"/>
    </source>
</evidence>
<accession>A0A1I3NL79</accession>
<keyword evidence="3 6" id="KW-0812">Transmembrane</keyword>
<keyword evidence="2" id="KW-1003">Cell membrane</keyword>
<reference evidence="8" key="1">
    <citation type="submission" date="2016-10" db="EMBL/GenBank/DDBJ databases">
        <authorList>
            <person name="Varghese N."/>
            <person name="Submissions S."/>
        </authorList>
    </citation>
    <scope>NUCLEOTIDE SEQUENCE [LARGE SCALE GENOMIC DNA]</scope>
    <source>
        <strain evidence="8">DSM 22251</strain>
    </source>
</reference>
<dbReference type="CDD" id="cd13128">
    <property type="entry name" value="MATE_Wzx_like"/>
    <property type="match status" value="1"/>
</dbReference>
<dbReference type="Proteomes" id="UP000242560">
    <property type="component" value="Unassembled WGS sequence"/>
</dbReference>
<feature type="transmembrane region" description="Helical" evidence="6">
    <location>
        <begin position="145"/>
        <end position="163"/>
    </location>
</feature>
<evidence type="ECO:0000256" key="5">
    <source>
        <dbReference type="ARBA" id="ARBA00023136"/>
    </source>
</evidence>
<gene>
    <name evidence="7" type="ORF">SAMN05421638_2141</name>
</gene>
<keyword evidence="5 6" id="KW-0472">Membrane</keyword>
<feature type="transmembrane region" description="Helical" evidence="6">
    <location>
        <begin position="111"/>
        <end position="133"/>
    </location>
</feature>
<proteinExistence type="predicted"/>
<feature type="transmembrane region" description="Helical" evidence="6">
    <location>
        <begin position="40"/>
        <end position="62"/>
    </location>
</feature>
<feature type="transmembrane region" description="Helical" evidence="6">
    <location>
        <begin position="350"/>
        <end position="373"/>
    </location>
</feature>
<sequence length="483" mass="54092">MSIKKNFFYNAILSVSQLVLPLVTFPYVTRVLLPKGLGDVNFVDSIVQYLMVVAALGIPLYGTREIARARNSPERLHQIFSELLILHVLLSFGLALLFLVVGFNIKPLRDEFTLCMIGSGLILSNSFVITWFYSGLEEFAYITKVNLIIRILSVIAVFIFIKVPEDKNLYYGVSLATVVTTAGINFYYARNFVVLRLNKFSLKKYFKPLLMLFSLSIFTNAYVLLDSVILGFLKNTIEVGYYTVSMRISKLPISLISSLTIVLIPALSSIGVNNQQTASIINKSFSFTYLFCIPIALGLFTLSPELVHVFAGTDFLASIDSLRILSFIIIPIGTALVCYQVLLPLNKERLMISTAIVGLCTSLGLNFLLVPLFESSGSATASLITEIVVAALLLYYSKKITRIFLPYRTLAHAFLTSLSFIAVRWIVLHISDRPISVIILTVIFSSVIYLLTMIFLFKNEFLKNNVYQVVRKASTFVNSRHKS</sequence>
<dbReference type="PANTHER" id="PTHR30250:SF11">
    <property type="entry name" value="O-ANTIGEN TRANSPORTER-RELATED"/>
    <property type="match status" value="1"/>
</dbReference>
<organism evidence="7 8">
    <name type="scientific">Kaistella treverensis</name>
    <dbReference type="NCBI Taxonomy" id="631455"/>
    <lineage>
        <taxon>Bacteria</taxon>
        <taxon>Pseudomonadati</taxon>
        <taxon>Bacteroidota</taxon>
        <taxon>Flavobacteriia</taxon>
        <taxon>Flavobacteriales</taxon>
        <taxon>Weeksellaceae</taxon>
        <taxon>Chryseobacterium group</taxon>
        <taxon>Kaistella</taxon>
    </lineage>
</organism>
<feature type="transmembrane region" description="Helical" evidence="6">
    <location>
        <begin position="409"/>
        <end position="428"/>
    </location>
</feature>
<evidence type="ECO:0000256" key="4">
    <source>
        <dbReference type="ARBA" id="ARBA00022989"/>
    </source>
</evidence>
<feature type="transmembrane region" description="Helical" evidence="6">
    <location>
        <begin position="209"/>
        <end position="233"/>
    </location>
</feature>
<dbReference type="EMBL" id="FORQ01000004">
    <property type="protein sequence ID" value="SFJ09700.1"/>
    <property type="molecule type" value="Genomic_DNA"/>
</dbReference>
<keyword evidence="8" id="KW-1185">Reference proteome</keyword>
<dbReference type="PANTHER" id="PTHR30250">
    <property type="entry name" value="PST FAMILY PREDICTED COLANIC ACID TRANSPORTER"/>
    <property type="match status" value="1"/>
</dbReference>
<evidence type="ECO:0000313" key="8">
    <source>
        <dbReference type="Proteomes" id="UP000242560"/>
    </source>
</evidence>
<dbReference type="AlphaFoldDB" id="A0A1I3NL79"/>
<evidence type="ECO:0000313" key="7">
    <source>
        <dbReference type="EMBL" id="SFJ09700.1"/>
    </source>
</evidence>